<dbReference type="Pfam" id="PF00528">
    <property type="entry name" value="BPD_transp_1"/>
    <property type="match status" value="1"/>
</dbReference>
<organism evidence="9 10">
    <name type="scientific">Gottfriedia endophytica</name>
    <dbReference type="NCBI Taxonomy" id="2820819"/>
    <lineage>
        <taxon>Bacteria</taxon>
        <taxon>Bacillati</taxon>
        <taxon>Bacillota</taxon>
        <taxon>Bacilli</taxon>
        <taxon>Bacillales</taxon>
        <taxon>Bacillaceae</taxon>
        <taxon>Gottfriedia</taxon>
    </lineage>
</organism>
<keyword evidence="6 7" id="KW-0472">Membrane</keyword>
<accession>A0A940SLC4</accession>
<dbReference type="SUPFAM" id="SSF161098">
    <property type="entry name" value="MetI-like"/>
    <property type="match status" value="1"/>
</dbReference>
<proteinExistence type="inferred from homology"/>
<dbReference type="PROSITE" id="PS50928">
    <property type="entry name" value="ABC_TM1"/>
    <property type="match status" value="1"/>
</dbReference>
<dbReference type="InterPro" id="IPR000515">
    <property type="entry name" value="MetI-like"/>
</dbReference>
<dbReference type="InterPro" id="IPR050366">
    <property type="entry name" value="BP-dependent_transpt_permease"/>
</dbReference>
<feature type="domain" description="ABC transmembrane type-1" evidence="8">
    <location>
        <begin position="75"/>
        <end position="263"/>
    </location>
</feature>
<dbReference type="PANTHER" id="PTHR43386">
    <property type="entry name" value="OLIGOPEPTIDE TRANSPORT SYSTEM PERMEASE PROTEIN APPC"/>
    <property type="match status" value="1"/>
</dbReference>
<evidence type="ECO:0000256" key="5">
    <source>
        <dbReference type="ARBA" id="ARBA00022989"/>
    </source>
</evidence>
<dbReference type="CDD" id="cd06261">
    <property type="entry name" value="TM_PBP2"/>
    <property type="match status" value="1"/>
</dbReference>
<evidence type="ECO:0000256" key="2">
    <source>
        <dbReference type="ARBA" id="ARBA00022448"/>
    </source>
</evidence>
<dbReference type="RefSeq" id="WP_209407320.1">
    <property type="nucleotide sequence ID" value="NZ_JAGIYQ010000017.1"/>
</dbReference>
<evidence type="ECO:0000256" key="4">
    <source>
        <dbReference type="ARBA" id="ARBA00022692"/>
    </source>
</evidence>
<evidence type="ECO:0000256" key="1">
    <source>
        <dbReference type="ARBA" id="ARBA00004651"/>
    </source>
</evidence>
<feature type="transmembrane region" description="Helical" evidence="7">
    <location>
        <begin position="12"/>
        <end position="35"/>
    </location>
</feature>
<dbReference type="PANTHER" id="PTHR43386:SF1">
    <property type="entry name" value="D,D-DIPEPTIDE TRANSPORT SYSTEM PERMEASE PROTEIN DDPC-RELATED"/>
    <property type="match status" value="1"/>
</dbReference>
<dbReference type="AlphaFoldDB" id="A0A940SLC4"/>
<evidence type="ECO:0000256" key="7">
    <source>
        <dbReference type="RuleBase" id="RU363032"/>
    </source>
</evidence>
<dbReference type="Proteomes" id="UP000682134">
    <property type="component" value="Unassembled WGS sequence"/>
</dbReference>
<feature type="transmembrane region" description="Helical" evidence="7">
    <location>
        <begin position="77"/>
        <end position="102"/>
    </location>
</feature>
<dbReference type="EMBL" id="JAGIYQ010000017">
    <property type="protein sequence ID" value="MBP0726979.1"/>
    <property type="molecule type" value="Genomic_DNA"/>
</dbReference>
<keyword evidence="10" id="KW-1185">Reference proteome</keyword>
<dbReference type="Gene3D" id="1.10.3720.10">
    <property type="entry name" value="MetI-like"/>
    <property type="match status" value="1"/>
</dbReference>
<comment type="caution">
    <text evidence="9">The sequence shown here is derived from an EMBL/GenBank/DDBJ whole genome shotgun (WGS) entry which is preliminary data.</text>
</comment>
<evidence type="ECO:0000259" key="8">
    <source>
        <dbReference type="PROSITE" id="PS50928"/>
    </source>
</evidence>
<evidence type="ECO:0000313" key="9">
    <source>
        <dbReference type="EMBL" id="MBP0726979.1"/>
    </source>
</evidence>
<dbReference type="GO" id="GO:0005886">
    <property type="term" value="C:plasma membrane"/>
    <property type="evidence" value="ECO:0007669"/>
    <property type="project" value="UniProtKB-SubCell"/>
</dbReference>
<keyword evidence="5 7" id="KW-1133">Transmembrane helix</keyword>
<keyword evidence="4 7" id="KW-0812">Transmembrane</keyword>
<protein>
    <submittedName>
        <fullName evidence="9">ABC transporter permease</fullName>
    </submittedName>
</protein>
<evidence type="ECO:0000256" key="3">
    <source>
        <dbReference type="ARBA" id="ARBA00022475"/>
    </source>
</evidence>
<comment type="similarity">
    <text evidence="7">Belongs to the binding-protein-dependent transport system permease family.</text>
</comment>
<feature type="transmembrane region" description="Helical" evidence="7">
    <location>
        <begin position="196"/>
        <end position="220"/>
    </location>
</feature>
<dbReference type="GO" id="GO:0055085">
    <property type="term" value="P:transmembrane transport"/>
    <property type="evidence" value="ECO:0007669"/>
    <property type="project" value="InterPro"/>
</dbReference>
<gene>
    <name evidence="9" type="ORF">J5Y03_17615</name>
</gene>
<reference evidence="9" key="1">
    <citation type="submission" date="2021-04" db="EMBL/GenBank/DDBJ databases">
        <title>Genome seq and assembly of Bacillus sp.</title>
        <authorList>
            <person name="Chhetri G."/>
        </authorList>
    </citation>
    <scope>NUCLEOTIDE SEQUENCE</scope>
    <source>
        <strain evidence="9">RG28</strain>
    </source>
</reference>
<evidence type="ECO:0000313" key="10">
    <source>
        <dbReference type="Proteomes" id="UP000682134"/>
    </source>
</evidence>
<feature type="transmembrane region" description="Helical" evidence="7">
    <location>
        <begin position="241"/>
        <end position="262"/>
    </location>
</feature>
<evidence type="ECO:0000256" key="6">
    <source>
        <dbReference type="ARBA" id="ARBA00023136"/>
    </source>
</evidence>
<comment type="subcellular location">
    <subcellularLocation>
        <location evidence="1 7">Cell membrane</location>
        <topology evidence="1 7">Multi-pass membrane protein</topology>
    </subcellularLocation>
</comment>
<keyword evidence="2 7" id="KW-0813">Transport</keyword>
<dbReference type="InterPro" id="IPR035906">
    <property type="entry name" value="MetI-like_sf"/>
</dbReference>
<feature type="transmembrane region" description="Helical" evidence="7">
    <location>
        <begin position="123"/>
        <end position="150"/>
    </location>
</feature>
<keyword evidence="3" id="KW-1003">Cell membrane</keyword>
<name>A0A940SLC4_9BACI</name>
<sequence length="277" mass="30333">MQTFKSFITQKGFLFKLGLIICTLWILVAIFSWLIPIHSITGQDLSVRYQSPNLSHYFGTDELGRDVFSRVMYGSRISLTAGIITVICAFAFGILYGGIAGYKGGLVDEAMMRFSELIMAFPPLILAMVVAASLGPSILNAVFAMAIIWWPNYARLMRSMVISLKEIEYVTASRAMGASHFRVLFSEILPNSFGPLLVMATLDLGNAILMFSGLSFLGLGTQPPTPEWGSMVASGAKVIDNWWVSTFPGLAIFSISVGANFVGDGLRDFLDPKLKKE</sequence>